<evidence type="ECO:0000313" key="2">
    <source>
        <dbReference type="EMBL" id="RMX86533.1"/>
    </source>
</evidence>
<evidence type="ECO:0008006" key="4">
    <source>
        <dbReference type="Google" id="ProtNLM"/>
    </source>
</evidence>
<sequence length="106" mass="11041">MAQPTPTSQVISETAKQEGGPEKGSAAAQMQSEVGKTRNFEQAAQEVIRKMQQTPEAITKEDAAYLKSREARAIGTNNPPAGSVSADAEHLAAENLGATKDSSNAG</sequence>
<dbReference type="EMBL" id="QWIK01002448">
    <property type="protein sequence ID" value="RMX86533.1"/>
    <property type="molecule type" value="Genomic_DNA"/>
</dbReference>
<evidence type="ECO:0000256" key="1">
    <source>
        <dbReference type="SAM" id="MobiDB-lite"/>
    </source>
</evidence>
<gene>
    <name evidence="2" type="ORF">D0868_15138</name>
</gene>
<dbReference type="Proteomes" id="UP000282582">
    <property type="component" value="Unassembled WGS sequence"/>
</dbReference>
<feature type="region of interest" description="Disordered" evidence="1">
    <location>
        <begin position="1"/>
        <end position="38"/>
    </location>
</feature>
<feature type="non-terminal residue" evidence="2">
    <location>
        <position position="106"/>
    </location>
</feature>
<dbReference type="AlphaFoldDB" id="A0A3M6X6M8"/>
<comment type="caution">
    <text evidence="2">The sequence shown here is derived from an EMBL/GenBank/DDBJ whole genome shotgun (WGS) entry which is preliminary data.</text>
</comment>
<protein>
    <recommendedName>
        <fullName evidence="4">SMP domain-containing protein</fullName>
    </recommendedName>
</protein>
<feature type="compositionally biased region" description="Polar residues" evidence="1">
    <location>
        <begin position="1"/>
        <end position="14"/>
    </location>
</feature>
<proteinExistence type="predicted"/>
<name>A0A3M6X6M8_HORWE</name>
<organism evidence="2 3">
    <name type="scientific">Hortaea werneckii</name>
    <name type="common">Black yeast</name>
    <name type="synonym">Cladosporium werneckii</name>
    <dbReference type="NCBI Taxonomy" id="91943"/>
    <lineage>
        <taxon>Eukaryota</taxon>
        <taxon>Fungi</taxon>
        <taxon>Dikarya</taxon>
        <taxon>Ascomycota</taxon>
        <taxon>Pezizomycotina</taxon>
        <taxon>Dothideomycetes</taxon>
        <taxon>Dothideomycetidae</taxon>
        <taxon>Mycosphaerellales</taxon>
        <taxon>Teratosphaeriaceae</taxon>
        <taxon>Hortaea</taxon>
    </lineage>
</organism>
<reference evidence="2 3" key="1">
    <citation type="journal article" date="2018" name="BMC Genomics">
        <title>Genomic evidence for intraspecific hybridization in a clonal and extremely halotolerant yeast.</title>
        <authorList>
            <person name="Gostincar C."/>
            <person name="Stajich J.E."/>
            <person name="Zupancic J."/>
            <person name="Zalar P."/>
            <person name="Gunde-Cimerman N."/>
        </authorList>
    </citation>
    <scope>NUCLEOTIDE SEQUENCE [LARGE SCALE GENOMIC DNA]</scope>
    <source>
        <strain evidence="2 3">EXF-6654</strain>
    </source>
</reference>
<evidence type="ECO:0000313" key="3">
    <source>
        <dbReference type="Proteomes" id="UP000282582"/>
    </source>
</evidence>
<accession>A0A3M6X6M8</accession>